<dbReference type="InterPro" id="IPR006342">
    <property type="entry name" value="FkbM_mtfrase"/>
</dbReference>
<dbReference type="GO" id="GO:0008171">
    <property type="term" value="F:O-methyltransferase activity"/>
    <property type="evidence" value="ECO:0007669"/>
    <property type="project" value="TreeGrafter"/>
</dbReference>
<dbReference type="KEGG" id="hwa:HQ_3512A"/>
<dbReference type="NCBIfam" id="TIGR01444">
    <property type="entry name" value="fkbM_fam"/>
    <property type="match status" value="1"/>
</dbReference>
<keyword evidence="2" id="KW-0489">Methyltransferase</keyword>
<dbReference type="Proteomes" id="UP000001975">
    <property type="component" value="Chromosome"/>
</dbReference>
<dbReference type="Pfam" id="PF05050">
    <property type="entry name" value="Methyltransf_21"/>
    <property type="match status" value="1"/>
</dbReference>
<dbReference type="STRING" id="362976.HQ_3512A"/>
<accession>Q18EM0</accession>
<dbReference type="EMBL" id="AM180088">
    <property type="protein sequence ID" value="CAJ53603.1"/>
    <property type="molecule type" value="Genomic_DNA"/>
</dbReference>
<dbReference type="eggNOG" id="arCOG01402">
    <property type="taxonomic scope" value="Archaea"/>
</dbReference>
<dbReference type="InterPro" id="IPR053188">
    <property type="entry name" value="FkbM_Methyltransferase"/>
</dbReference>
<sequence>MILSYIYKILNERHGIKSRTEATEYRKSCWNELESIFNSIDNFPDITVLDIGASGGIHDTHPYRPFHDHDQLKYIGFEPHTESYNRLTDKYTNKEYRFFDQALYREEATKTLYITKNPVRSSIYEPNEGVLKTIGEEFRRRHTPKSVTDITTVDLDTISSRVNLPQVDAAYIDTQGAEFDILSGGRESLTNCKIIELEMQVADIYDQAGNFHEVLALTDQMGFELLDLYYKRRGNDSIYHPIPAGEMTETGNGRITQVFGLFVKNEINFDHFDLLRQLSILIAYGKVSHASYLVEEHGTVLSQEAMEVVRSALKSLQHPEDYIHTKF</sequence>
<reference evidence="2 3" key="1">
    <citation type="journal article" date="2006" name="BMC Genomics">
        <title>The genome of the square archaeon Haloquadratum walsbyi: life at the limits of water activity.</title>
        <authorList>
            <person name="Bolhuis H.H."/>
            <person name="Palm P.P."/>
            <person name="Wende A.W."/>
            <person name="Falb M.M."/>
            <person name="Rampp M.M."/>
            <person name="Rodriguez-Valera F.F."/>
            <person name="Pfeiffer F.F."/>
            <person name="Oesterhelt D.D."/>
        </authorList>
    </citation>
    <scope>NUCLEOTIDE SEQUENCE [LARGE SCALE GENOMIC DNA]</scope>
    <source>
        <strain evidence="3">DSM 16790 / HBSQ001</strain>
    </source>
</reference>
<proteinExistence type="predicted"/>
<dbReference type="HOGENOM" id="CLU_848891_0_0_2"/>
<keyword evidence="3" id="KW-1185">Reference proteome</keyword>
<evidence type="ECO:0000313" key="2">
    <source>
        <dbReference type="EMBL" id="CAJ53603.1"/>
    </source>
</evidence>
<dbReference type="SUPFAM" id="SSF53335">
    <property type="entry name" value="S-adenosyl-L-methionine-dependent methyltransferases"/>
    <property type="match status" value="1"/>
</dbReference>
<keyword evidence="2" id="KW-0808">Transferase</keyword>
<feature type="domain" description="Methyltransferase FkbM" evidence="1">
    <location>
        <begin position="50"/>
        <end position="225"/>
    </location>
</feature>
<name>Q18EM0_HALWD</name>
<organism evidence="2 3">
    <name type="scientific">Haloquadratum walsbyi (strain DSM 16790 / HBSQ001)</name>
    <dbReference type="NCBI Taxonomy" id="362976"/>
    <lineage>
        <taxon>Archaea</taxon>
        <taxon>Methanobacteriati</taxon>
        <taxon>Methanobacteriota</taxon>
        <taxon>Stenosarchaea group</taxon>
        <taxon>Halobacteria</taxon>
        <taxon>Halobacteriales</taxon>
        <taxon>Haloferacaceae</taxon>
        <taxon>Haloquadratum</taxon>
    </lineage>
</organism>
<dbReference type="PANTHER" id="PTHR36973">
    <property type="entry name" value="SLL1456 PROTEIN-RELATED"/>
    <property type="match status" value="1"/>
</dbReference>
<dbReference type="InterPro" id="IPR029063">
    <property type="entry name" value="SAM-dependent_MTases_sf"/>
</dbReference>
<protein>
    <submittedName>
        <fullName evidence="2">Probable SAM-dependent methyltransferase</fullName>
    </submittedName>
</protein>
<dbReference type="PANTHER" id="PTHR36973:SF4">
    <property type="entry name" value="NODULATION PROTEIN"/>
    <property type="match status" value="1"/>
</dbReference>
<evidence type="ECO:0000259" key="1">
    <source>
        <dbReference type="Pfam" id="PF05050"/>
    </source>
</evidence>
<evidence type="ECO:0000313" key="3">
    <source>
        <dbReference type="Proteomes" id="UP000001975"/>
    </source>
</evidence>
<dbReference type="GO" id="GO:0032259">
    <property type="term" value="P:methylation"/>
    <property type="evidence" value="ECO:0007669"/>
    <property type="project" value="UniProtKB-KW"/>
</dbReference>
<dbReference type="Gene3D" id="3.40.50.150">
    <property type="entry name" value="Vaccinia Virus protein VP39"/>
    <property type="match status" value="1"/>
</dbReference>
<dbReference type="AlphaFoldDB" id="Q18EM0"/>
<gene>
    <name evidence="2" type="ordered locus">HQ_3512A</name>
</gene>